<dbReference type="AlphaFoldDB" id="A0A1H8C9Z9"/>
<dbReference type="Proteomes" id="UP000198984">
    <property type="component" value="Unassembled WGS sequence"/>
</dbReference>
<dbReference type="RefSeq" id="WP_089917940.1">
    <property type="nucleotide sequence ID" value="NZ_FOBB01000007.1"/>
</dbReference>
<reference evidence="4 5" key="1">
    <citation type="submission" date="2016-10" db="EMBL/GenBank/DDBJ databases">
        <authorList>
            <person name="de Groot N.N."/>
        </authorList>
    </citation>
    <scope>NUCLEOTIDE SEQUENCE [LARGE SCALE GENOMIC DNA]</scope>
    <source>
        <strain evidence="4 5">DSM 21039</strain>
    </source>
</reference>
<evidence type="ECO:0000256" key="1">
    <source>
        <dbReference type="SAM" id="Phobius"/>
    </source>
</evidence>
<keyword evidence="1" id="KW-0812">Transmembrane</keyword>
<dbReference type="Gene3D" id="2.60.120.1440">
    <property type="match status" value="1"/>
</dbReference>
<dbReference type="PANTHER" id="PTHR30273">
    <property type="entry name" value="PERIPLASMIC SIGNAL SENSOR AND SIGMA FACTOR ACTIVATOR FECR-RELATED"/>
    <property type="match status" value="1"/>
</dbReference>
<proteinExistence type="predicted"/>
<dbReference type="GO" id="GO:0016989">
    <property type="term" value="F:sigma factor antagonist activity"/>
    <property type="evidence" value="ECO:0007669"/>
    <property type="project" value="TreeGrafter"/>
</dbReference>
<organism evidence="4 5">
    <name type="scientific">Chitinophaga rupis</name>
    <dbReference type="NCBI Taxonomy" id="573321"/>
    <lineage>
        <taxon>Bacteria</taxon>
        <taxon>Pseudomonadati</taxon>
        <taxon>Bacteroidota</taxon>
        <taxon>Chitinophagia</taxon>
        <taxon>Chitinophagales</taxon>
        <taxon>Chitinophagaceae</taxon>
        <taxon>Chitinophaga</taxon>
    </lineage>
</organism>
<name>A0A1H8C9Z9_9BACT</name>
<dbReference type="InterPro" id="IPR006860">
    <property type="entry name" value="FecR"/>
</dbReference>
<dbReference type="PANTHER" id="PTHR30273:SF2">
    <property type="entry name" value="PROTEIN FECR"/>
    <property type="match status" value="1"/>
</dbReference>
<evidence type="ECO:0000259" key="3">
    <source>
        <dbReference type="Pfam" id="PF16344"/>
    </source>
</evidence>
<protein>
    <submittedName>
        <fullName evidence="4">FecR family protein</fullName>
    </submittedName>
</protein>
<gene>
    <name evidence="4" type="ORF">SAMN04488505_10749</name>
</gene>
<feature type="transmembrane region" description="Helical" evidence="1">
    <location>
        <begin position="102"/>
        <end position="121"/>
    </location>
</feature>
<dbReference type="InterPro" id="IPR012373">
    <property type="entry name" value="Ferrdict_sens_TM"/>
</dbReference>
<keyword evidence="1" id="KW-1133">Transmembrane helix</keyword>
<keyword evidence="1" id="KW-0472">Membrane</keyword>
<accession>A0A1H8C9Z9</accession>
<sequence>MKEANYNIAALIVKQLKEELSAGEQAALQAWLAESLDHSKLLERLANEQSLQSDIAGMAAIDTEQARQKMVATLFPEAASQAGTATGDRTPLLRSLTRNKRWYAAAAILLLVFSAITYRWLQHSPQQAVVAPMVNDVGPGSSKALLTLANGATVTLDSAGKQVIQQGTTVIRQQNGQLQYHVQGAAALVGYSMNTLATPRGGQYQLVLPDGSKVWLNAASSLRYPTVFSDTGRLVELTGEAYFEVQSLSRSDNKKVPFRVKVNNMVVEVLGTHFNIMAYSDEQAIRTTLLEGSVRVSQNSSGQVLRPGEQAVVAAGNEIKVLHSVNVQEAVAWKNGVFQFNRAGLPVVMRQLSRWYDVEVVYEGKIPDQEFLGKMQRELNLSEVLSILEKSGVRFRMEGRKIIVSQ</sequence>
<dbReference type="InterPro" id="IPR032508">
    <property type="entry name" value="FecR_C"/>
</dbReference>
<dbReference type="Pfam" id="PF16344">
    <property type="entry name" value="FecR_C"/>
    <property type="match status" value="1"/>
</dbReference>
<feature type="domain" description="FecR protein" evidence="2">
    <location>
        <begin position="195"/>
        <end position="295"/>
    </location>
</feature>
<evidence type="ECO:0000259" key="2">
    <source>
        <dbReference type="Pfam" id="PF04773"/>
    </source>
</evidence>
<dbReference type="OrthoDB" id="1452822at2"/>
<dbReference type="Pfam" id="PF04773">
    <property type="entry name" value="FecR"/>
    <property type="match status" value="1"/>
</dbReference>
<dbReference type="Gene3D" id="3.55.50.30">
    <property type="match status" value="1"/>
</dbReference>
<dbReference type="EMBL" id="FOBB01000007">
    <property type="protein sequence ID" value="SEM92061.1"/>
    <property type="molecule type" value="Genomic_DNA"/>
</dbReference>
<evidence type="ECO:0000313" key="5">
    <source>
        <dbReference type="Proteomes" id="UP000198984"/>
    </source>
</evidence>
<dbReference type="STRING" id="573321.SAMN04488505_10749"/>
<keyword evidence="5" id="KW-1185">Reference proteome</keyword>
<feature type="domain" description="Protein FecR C-terminal" evidence="3">
    <location>
        <begin position="338"/>
        <end position="404"/>
    </location>
</feature>
<evidence type="ECO:0000313" key="4">
    <source>
        <dbReference type="EMBL" id="SEM92061.1"/>
    </source>
</evidence>